<keyword evidence="1" id="KW-0812">Transmembrane</keyword>
<name>A0ABW5DGR3_9HYPH</name>
<feature type="transmembrane region" description="Helical" evidence="1">
    <location>
        <begin position="63"/>
        <end position="89"/>
    </location>
</feature>
<evidence type="ECO:0000313" key="2">
    <source>
        <dbReference type="EMBL" id="MFD2259584.1"/>
    </source>
</evidence>
<evidence type="ECO:0000313" key="3">
    <source>
        <dbReference type="Proteomes" id="UP001597373"/>
    </source>
</evidence>
<gene>
    <name evidence="2" type="ORF">ACFSMZ_07370</name>
</gene>
<comment type="caution">
    <text evidence="2">The sequence shown here is derived from an EMBL/GenBank/DDBJ whole genome shotgun (WGS) entry which is preliminary data.</text>
</comment>
<keyword evidence="1" id="KW-0472">Membrane</keyword>
<feature type="transmembrane region" description="Helical" evidence="1">
    <location>
        <begin position="14"/>
        <end position="34"/>
    </location>
</feature>
<keyword evidence="1" id="KW-1133">Transmembrane helix</keyword>
<protein>
    <submittedName>
        <fullName evidence="2">DUF4345 domain-containing protein</fullName>
    </submittedName>
</protein>
<accession>A0ABW5DGR3</accession>
<organism evidence="2 3">
    <name type="scientific">Chelativorans composti</name>
    <dbReference type="NCBI Taxonomy" id="768533"/>
    <lineage>
        <taxon>Bacteria</taxon>
        <taxon>Pseudomonadati</taxon>
        <taxon>Pseudomonadota</taxon>
        <taxon>Alphaproteobacteria</taxon>
        <taxon>Hyphomicrobiales</taxon>
        <taxon>Phyllobacteriaceae</taxon>
        <taxon>Chelativorans</taxon>
    </lineage>
</organism>
<feature type="transmembrane region" description="Helical" evidence="1">
    <location>
        <begin position="109"/>
        <end position="130"/>
    </location>
</feature>
<dbReference type="EMBL" id="JBHUIR010000021">
    <property type="protein sequence ID" value="MFD2259584.1"/>
    <property type="molecule type" value="Genomic_DNA"/>
</dbReference>
<dbReference type="RefSeq" id="WP_345099003.1">
    <property type="nucleotide sequence ID" value="NZ_BAABGS010000020.1"/>
</dbReference>
<reference evidence="3" key="1">
    <citation type="journal article" date="2019" name="Int. J. Syst. Evol. Microbiol.">
        <title>The Global Catalogue of Microorganisms (GCM) 10K type strain sequencing project: providing services to taxonomists for standard genome sequencing and annotation.</title>
        <authorList>
            <consortium name="The Broad Institute Genomics Platform"/>
            <consortium name="The Broad Institute Genome Sequencing Center for Infectious Disease"/>
            <person name="Wu L."/>
            <person name="Ma J."/>
        </authorList>
    </citation>
    <scope>NUCLEOTIDE SEQUENCE [LARGE SCALE GENOMIC DNA]</scope>
    <source>
        <strain evidence="3">KCTC 23707</strain>
    </source>
</reference>
<evidence type="ECO:0000256" key="1">
    <source>
        <dbReference type="SAM" id="Phobius"/>
    </source>
</evidence>
<keyword evidence="3" id="KW-1185">Reference proteome</keyword>
<sequence>MELAFPWPYSEGEWLAWVSACATIVLGLVAMFAPRLRFRALRLRDIEEHPEALAESRAQLGGFYIGIGLAAVLFAQPLIYMALGFGWGMAFFGRAISVLSDKALTLRNAAHMLISLALAVLPLGYAFGIIP</sequence>
<dbReference type="Proteomes" id="UP001597373">
    <property type="component" value="Unassembled WGS sequence"/>
</dbReference>
<proteinExistence type="predicted"/>